<dbReference type="InterPro" id="IPR029063">
    <property type="entry name" value="SAM-dependent_MTases_sf"/>
</dbReference>
<dbReference type="SUPFAM" id="SSF53335">
    <property type="entry name" value="S-adenosyl-L-methionine-dependent methyltransferases"/>
    <property type="match status" value="1"/>
</dbReference>
<evidence type="ECO:0008006" key="2">
    <source>
        <dbReference type="Google" id="ProtNLM"/>
    </source>
</evidence>
<dbReference type="EMBL" id="UINC01045718">
    <property type="protein sequence ID" value="SVB52815.1"/>
    <property type="molecule type" value="Genomic_DNA"/>
</dbReference>
<evidence type="ECO:0000313" key="1">
    <source>
        <dbReference type="EMBL" id="SVB52815.1"/>
    </source>
</evidence>
<accession>A0A382ER14</accession>
<dbReference type="AlphaFoldDB" id="A0A382ER14"/>
<name>A0A382ER14_9ZZZZ</name>
<organism evidence="1">
    <name type="scientific">marine metagenome</name>
    <dbReference type="NCBI Taxonomy" id="408172"/>
    <lineage>
        <taxon>unclassified sequences</taxon>
        <taxon>metagenomes</taxon>
        <taxon>ecological metagenomes</taxon>
    </lineage>
</organism>
<sequence length="299" mass="35013">MNFFLTPFRFVKDKTRPWRRRRYEIKNRMKELEKIARLNAEISAWKVKNEILEQSRYKDDKRLLKYGFKAYSQFDEDGIIQEIFRRIGVTNKTFLEIGVGDGLENNTLFLLLKGWKGVWIDGDSKNIKAIQNKFSFLQDSGRLRTKLAWVDKDNIDFLIQDLGLPQEIDLLSLDIDGNDYHVLENIVFLNPRAMVLEYNAKLPPPVKWVMAYDQYHTKTNTDYFGASLKSFEYLLYKRGYCLVGCNISGVNAFFVRKDLVEEHFHSDCSAENHYEDLKIWLLAAFGPGNGPDFGPYEDN</sequence>
<reference evidence="1" key="1">
    <citation type="submission" date="2018-05" db="EMBL/GenBank/DDBJ databases">
        <authorList>
            <person name="Lanie J.A."/>
            <person name="Ng W.-L."/>
            <person name="Kazmierczak K.M."/>
            <person name="Andrzejewski T.M."/>
            <person name="Davidsen T.M."/>
            <person name="Wayne K.J."/>
            <person name="Tettelin H."/>
            <person name="Glass J.I."/>
            <person name="Rusch D."/>
            <person name="Podicherti R."/>
            <person name="Tsui H.-C.T."/>
            <person name="Winkler M.E."/>
        </authorList>
    </citation>
    <scope>NUCLEOTIDE SEQUENCE</scope>
</reference>
<proteinExistence type="predicted"/>
<protein>
    <recommendedName>
        <fullName evidence="2">Methyltransferase FkbM domain-containing protein</fullName>
    </recommendedName>
</protein>
<gene>
    <name evidence="1" type="ORF">METZ01_LOCUS205669</name>
</gene>